<dbReference type="InterPro" id="IPR010982">
    <property type="entry name" value="Lambda_DNA-bd_dom_sf"/>
</dbReference>
<evidence type="ECO:0000259" key="3">
    <source>
        <dbReference type="Pfam" id="PF13464"/>
    </source>
</evidence>
<keyword evidence="2" id="KW-1133">Transmembrane helix</keyword>
<dbReference type="EMBL" id="CP050313">
    <property type="protein sequence ID" value="QIR13896.1"/>
    <property type="molecule type" value="Genomic_DNA"/>
</dbReference>
<reference evidence="4 5" key="1">
    <citation type="submission" date="2020-03" db="EMBL/GenBank/DDBJ databases">
        <title>Complete genome sequence of Shewanella sp.</title>
        <authorList>
            <person name="Kim Y.-S."/>
            <person name="Kim S.-J."/>
            <person name="Jung H.-K."/>
            <person name="Kim K.-H."/>
        </authorList>
    </citation>
    <scope>NUCLEOTIDE SEQUENCE [LARGE SCALE GENOMIC DNA]</scope>
    <source>
        <strain evidence="4 5">PN3F2</strain>
    </source>
</reference>
<feature type="transmembrane region" description="Helical" evidence="2">
    <location>
        <begin position="118"/>
        <end position="138"/>
    </location>
</feature>
<organism evidence="4 5">
    <name type="scientific">Shewanella aestuarii</name>
    <dbReference type="NCBI Taxonomy" id="1028752"/>
    <lineage>
        <taxon>Bacteria</taxon>
        <taxon>Pseudomonadati</taxon>
        <taxon>Pseudomonadota</taxon>
        <taxon>Gammaproteobacteria</taxon>
        <taxon>Alteromonadales</taxon>
        <taxon>Shewanellaceae</taxon>
        <taxon>Shewanella</taxon>
    </lineage>
</organism>
<proteinExistence type="predicted"/>
<feature type="compositionally biased region" description="Polar residues" evidence="1">
    <location>
        <begin position="189"/>
        <end position="218"/>
    </location>
</feature>
<dbReference type="RefSeq" id="WP_167676083.1">
    <property type="nucleotide sequence ID" value="NZ_CP050313.1"/>
</dbReference>
<dbReference type="AlphaFoldDB" id="A0A6G9QHC7"/>
<dbReference type="Pfam" id="PF13413">
    <property type="entry name" value="HTH_25"/>
    <property type="match status" value="1"/>
</dbReference>
<sequence>MTNEPVESPTQDVEALEKVATLGAILKTTRESKGLSLESVALQLHLRPKILADIEADNFDNIASNTYARGYIKNYARFIDADMEAIKQCLDQQITEYVPPTMQSFSRKTTREARDSRLNLMTYVIVIILLGMLVLWWVQQSDSLTESGIALPTVEEIQANTVTNLDNANEFTESNAVDNQAFTDNEPVQTDSELVSPLTPTQNQAANPAQSVEPNDQVDQTREANEVESLAPSVEAVAAETSSSSASETTSTTSANSTVKIDVTSDCWINLVDVTGKVLVDGVKTAGHKVNVSGQAPFKLILGAPQGVTLSIDGENVSLSQYENGKVARLTLTKPE</sequence>
<dbReference type="Proteomes" id="UP000502608">
    <property type="component" value="Chromosome"/>
</dbReference>
<dbReference type="Gene3D" id="1.10.260.40">
    <property type="entry name" value="lambda repressor-like DNA-binding domains"/>
    <property type="match status" value="1"/>
</dbReference>
<evidence type="ECO:0000313" key="4">
    <source>
        <dbReference type="EMBL" id="QIR13896.1"/>
    </source>
</evidence>
<keyword evidence="2" id="KW-0812">Transmembrane</keyword>
<evidence type="ECO:0000313" key="5">
    <source>
        <dbReference type="Proteomes" id="UP000502608"/>
    </source>
</evidence>
<evidence type="ECO:0000256" key="2">
    <source>
        <dbReference type="SAM" id="Phobius"/>
    </source>
</evidence>
<keyword evidence="5" id="KW-1185">Reference proteome</keyword>
<gene>
    <name evidence="4" type="ORF">HBH39_04760</name>
</gene>
<dbReference type="PANTHER" id="PTHR34475">
    <property type="match status" value="1"/>
</dbReference>
<feature type="compositionally biased region" description="Low complexity" evidence="1">
    <location>
        <begin position="233"/>
        <end position="256"/>
    </location>
</feature>
<feature type="domain" description="Cytoskeleton protein RodZ-like C-terminal" evidence="3">
    <location>
        <begin position="261"/>
        <end position="331"/>
    </location>
</feature>
<dbReference type="InterPro" id="IPR050400">
    <property type="entry name" value="Bact_Cytoskel_RodZ"/>
</dbReference>
<evidence type="ECO:0000256" key="1">
    <source>
        <dbReference type="SAM" id="MobiDB-lite"/>
    </source>
</evidence>
<name>A0A6G9QHC7_9GAMM</name>
<accession>A0A6G9QHC7</accession>
<keyword evidence="2" id="KW-0472">Membrane</keyword>
<dbReference type="PANTHER" id="PTHR34475:SF1">
    <property type="entry name" value="CYTOSKELETON PROTEIN RODZ"/>
    <property type="match status" value="1"/>
</dbReference>
<dbReference type="Pfam" id="PF13464">
    <property type="entry name" value="RodZ_C"/>
    <property type="match status" value="1"/>
</dbReference>
<feature type="region of interest" description="Disordered" evidence="1">
    <location>
        <begin position="189"/>
        <end position="256"/>
    </location>
</feature>
<dbReference type="GO" id="GO:0003677">
    <property type="term" value="F:DNA binding"/>
    <property type="evidence" value="ECO:0007669"/>
    <property type="project" value="InterPro"/>
</dbReference>
<dbReference type="KEGG" id="saes:HBH39_04760"/>
<dbReference type="InterPro" id="IPR025194">
    <property type="entry name" value="RodZ-like_C"/>
</dbReference>
<protein>
    <submittedName>
        <fullName evidence="4">DUF4115 domain-containing protein</fullName>
    </submittedName>
</protein>